<dbReference type="InterPro" id="IPR003593">
    <property type="entry name" value="AAA+_ATPase"/>
</dbReference>
<evidence type="ECO:0000259" key="9">
    <source>
        <dbReference type="PROSITE" id="PS50893"/>
    </source>
</evidence>
<feature type="transmembrane region" description="Helical" evidence="8">
    <location>
        <begin position="29"/>
        <end position="50"/>
    </location>
</feature>
<feature type="transmembrane region" description="Helical" evidence="8">
    <location>
        <begin position="66"/>
        <end position="86"/>
    </location>
</feature>
<evidence type="ECO:0000256" key="4">
    <source>
        <dbReference type="ARBA" id="ARBA00022840"/>
    </source>
</evidence>
<evidence type="ECO:0000256" key="3">
    <source>
        <dbReference type="ARBA" id="ARBA00022741"/>
    </source>
</evidence>
<dbReference type="PANTHER" id="PTHR43394:SF1">
    <property type="entry name" value="ATP-BINDING CASSETTE SUB-FAMILY B MEMBER 10, MITOCHONDRIAL"/>
    <property type="match status" value="1"/>
</dbReference>
<reference evidence="11 12" key="1">
    <citation type="submission" date="2023-07" db="EMBL/GenBank/DDBJ databases">
        <title>Comparative genomics of wheat-associated soil bacteria to identify genetic determinants of phenazine resistance.</title>
        <authorList>
            <person name="Mouncey N."/>
        </authorList>
    </citation>
    <scope>NUCLEOTIDE SEQUENCE [LARGE SCALE GENOMIC DNA]</scope>
    <source>
        <strain evidence="11 12">B3I12</strain>
    </source>
</reference>
<feature type="transmembrane region" description="Helical" evidence="8">
    <location>
        <begin position="156"/>
        <end position="179"/>
    </location>
</feature>
<keyword evidence="4 11" id="KW-0067">ATP-binding</keyword>
<sequence length="633" mass="67218">MTHPAQHPVSRPRVAATALRLALGAHRRALAATLLLALVEATGPIAAAWLTKQLIDSLTGYGTREVTATAVALAAIGVLLALLPYVDDLCQGVLTRAVALTAQDRLFRAVNAHPGLDLYEDPVRLDRLRLAQQSGQDTPVQLVQCALIVLRSGWTLVGFAGMLAAVSPVLAGLVLLGAVPKLVAELRLARATAAAFAGVTAGERREAFFSTLLGGTTAAKEIRLFGIGDVLRERMLVERRAVNRIRHRLDVRRLSVNSLPTLLASGIAGGGLLWAVGRVSAGTLTVGDLSVFLAAVASVQGGLGSAVTAVANGHQHLLVFAEYVAVAEGGARPDTARRVAGHLLDRIVLDDVWFRYAPDLPWVLRGVTLTVRAGESVGLVGVNGAGKSTLVKLLCRFYDPEHGRILWDGTDLREFTPESLRDRLSVVFQDFVSYEMTAAENIALGDPALAVRTPDGAPGPEVVEAAREAGVHQVLAGLPAGYDTMLTRGFFGANDRDSGVVLSGGQWQRVALARALLRADRDLFVLDEPTSGLDPDAQAEVAHLIRGLGQGRARLLISHRLSEVRAADRIVLLDGGAVREEGPHEELMRLPSGRYAELFRGQAAGFWEDSSGPEREVAGVQGVEPGREQEVAG</sequence>
<feature type="domain" description="ABC transporter" evidence="9">
    <location>
        <begin position="347"/>
        <end position="600"/>
    </location>
</feature>
<comment type="subcellular location">
    <subcellularLocation>
        <location evidence="1">Cell membrane</location>
        <topology evidence="1">Multi-pass membrane protein</topology>
    </subcellularLocation>
</comment>
<keyword evidence="3" id="KW-0547">Nucleotide-binding</keyword>
<proteinExistence type="predicted"/>
<gene>
    <name evidence="11" type="ORF">QF034_006663</name>
</gene>
<dbReference type="Proteomes" id="UP001232755">
    <property type="component" value="Unassembled WGS sequence"/>
</dbReference>
<evidence type="ECO:0000256" key="2">
    <source>
        <dbReference type="ARBA" id="ARBA00022692"/>
    </source>
</evidence>
<dbReference type="Pfam" id="PF00005">
    <property type="entry name" value="ABC_tran"/>
    <property type="match status" value="1"/>
</dbReference>
<keyword evidence="12" id="KW-1185">Reference proteome</keyword>
<evidence type="ECO:0000313" key="12">
    <source>
        <dbReference type="Proteomes" id="UP001232755"/>
    </source>
</evidence>
<dbReference type="EMBL" id="JAUSYP010000001">
    <property type="protein sequence ID" value="MDQ0752432.1"/>
    <property type="molecule type" value="Genomic_DNA"/>
</dbReference>
<evidence type="ECO:0000259" key="10">
    <source>
        <dbReference type="PROSITE" id="PS50929"/>
    </source>
</evidence>
<evidence type="ECO:0000256" key="6">
    <source>
        <dbReference type="ARBA" id="ARBA00023136"/>
    </source>
</evidence>
<dbReference type="InterPro" id="IPR011527">
    <property type="entry name" value="ABC1_TM_dom"/>
</dbReference>
<dbReference type="SUPFAM" id="SSF90123">
    <property type="entry name" value="ABC transporter transmembrane region"/>
    <property type="match status" value="1"/>
</dbReference>
<keyword evidence="2 8" id="KW-0812">Transmembrane</keyword>
<accession>A0ABU0QYH7</accession>
<dbReference type="GO" id="GO:0005524">
    <property type="term" value="F:ATP binding"/>
    <property type="evidence" value="ECO:0007669"/>
    <property type="project" value="UniProtKB-KW"/>
</dbReference>
<dbReference type="InterPro" id="IPR027417">
    <property type="entry name" value="P-loop_NTPase"/>
</dbReference>
<dbReference type="RefSeq" id="WP_307178433.1">
    <property type="nucleotide sequence ID" value="NZ_JAUSYP010000001.1"/>
</dbReference>
<feature type="region of interest" description="Disordered" evidence="7">
    <location>
        <begin position="608"/>
        <end position="633"/>
    </location>
</feature>
<keyword evidence="5 8" id="KW-1133">Transmembrane helix</keyword>
<keyword evidence="6 8" id="KW-0472">Membrane</keyword>
<dbReference type="PROSITE" id="PS00211">
    <property type="entry name" value="ABC_TRANSPORTER_1"/>
    <property type="match status" value="1"/>
</dbReference>
<feature type="domain" description="ABC transmembrane type-1" evidence="10">
    <location>
        <begin position="31"/>
        <end position="315"/>
    </location>
</feature>
<comment type="caution">
    <text evidence="11">The sequence shown here is derived from an EMBL/GenBank/DDBJ whole genome shotgun (WGS) entry which is preliminary data.</text>
</comment>
<dbReference type="Gene3D" id="1.20.1560.10">
    <property type="entry name" value="ABC transporter type 1, transmembrane domain"/>
    <property type="match status" value="1"/>
</dbReference>
<evidence type="ECO:0000256" key="5">
    <source>
        <dbReference type="ARBA" id="ARBA00022989"/>
    </source>
</evidence>
<dbReference type="InterPro" id="IPR017871">
    <property type="entry name" value="ABC_transporter-like_CS"/>
</dbReference>
<protein>
    <submittedName>
        <fullName evidence="11">ATP-binding cassette subfamily B protein</fullName>
    </submittedName>
</protein>
<dbReference type="SMART" id="SM00382">
    <property type="entry name" value="AAA"/>
    <property type="match status" value="1"/>
</dbReference>
<organism evidence="11 12">
    <name type="scientific">Streptomyces africanus</name>
    <dbReference type="NCBI Taxonomy" id="231024"/>
    <lineage>
        <taxon>Bacteria</taxon>
        <taxon>Bacillati</taxon>
        <taxon>Actinomycetota</taxon>
        <taxon>Actinomycetes</taxon>
        <taxon>Kitasatosporales</taxon>
        <taxon>Streptomycetaceae</taxon>
        <taxon>Streptomyces</taxon>
    </lineage>
</organism>
<dbReference type="Gene3D" id="3.40.50.300">
    <property type="entry name" value="P-loop containing nucleotide triphosphate hydrolases"/>
    <property type="match status" value="1"/>
</dbReference>
<dbReference type="PROSITE" id="PS50929">
    <property type="entry name" value="ABC_TM1F"/>
    <property type="match status" value="1"/>
</dbReference>
<dbReference type="InterPro" id="IPR003439">
    <property type="entry name" value="ABC_transporter-like_ATP-bd"/>
</dbReference>
<dbReference type="PANTHER" id="PTHR43394">
    <property type="entry name" value="ATP-DEPENDENT PERMEASE MDL1, MITOCHONDRIAL"/>
    <property type="match status" value="1"/>
</dbReference>
<dbReference type="PROSITE" id="PS50893">
    <property type="entry name" value="ABC_TRANSPORTER_2"/>
    <property type="match status" value="1"/>
</dbReference>
<dbReference type="SUPFAM" id="SSF52540">
    <property type="entry name" value="P-loop containing nucleoside triphosphate hydrolases"/>
    <property type="match status" value="1"/>
</dbReference>
<name>A0ABU0QYH7_9ACTN</name>
<dbReference type="InterPro" id="IPR036640">
    <property type="entry name" value="ABC1_TM_sf"/>
</dbReference>
<dbReference type="InterPro" id="IPR039421">
    <property type="entry name" value="Type_1_exporter"/>
</dbReference>
<evidence type="ECO:0000256" key="8">
    <source>
        <dbReference type="SAM" id="Phobius"/>
    </source>
</evidence>
<evidence type="ECO:0000313" key="11">
    <source>
        <dbReference type="EMBL" id="MDQ0752432.1"/>
    </source>
</evidence>
<evidence type="ECO:0000256" key="7">
    <source>
        <dbReference type="SAM" id="MobiDB-lite"/>
    </source>
</evidence>
<evidence type="ECO:0000256" key="1">
    <source>
        <dbReference type="ARBA" id="ARBA00004651"/>
    </source>
</evidence>